<sequence length="119" mass="13807">MEIKLSKGSFVFLLLCFLVKDVFGLWCYQCVSTQPGCGSPFDWRWYTSYTCPHEHDKCVKITERKGADEIITRNCLSQLEYSRHDVPADKYEGLSICCQKTIHSRPVVNNSNQQPRILR</sequence>
<keyword evidence="2" id="KW-0472">Membrane</keyword>
<evidence type="ECO:0000256" key="5">
    <source>
        <dbReference type="ARBA" id="ARBA00023288"/>
    </source>
</evidence>
<keyword evidence="3 6" id="KW-0732">Signal</keyword>
<keyword evidence="5" id="KW-0449">Lipoprotein</keyword>
<evidence type="ECO:0000313" key="8">
    <source>
        <dbReference type="Proteomes" id="UP000094527"/>
    </source>
</evidence>
<dbReference type="EMBL" id="LJIJ01006572">
    <property type="protein sequence ID" value="ODM86971.1"/>
    <property type="molecule type" value="Genomic_DNA"/>
</dbReference>
<dbReference type="Gene3D" id="2.10.60.10">
    <property type="entry name" value="CD59"/>
    <property type="match status" value="1"/>
</dbReference>
<protein>
    <submittedName>
        <fullName evidence="7">Uncharacterized protein</fullName>
    </submittedName>
</protein>
<evidence type="ECO:0000313" key="7">
    <source>
        <dbReference type="EMBL" id="ODM86971.1"/>
    </source>
</evidence>
<proteinExistence type="predicted"/>
<comment type="subcellular location">
    <subcellularLocation>
        <location evidence="1">Membrane</location>
        <topology evidence="1">Lipid-anchor</topology>
        <topology evidence="1">GPI-anchor</topology>
    </subcellularLocation>
</comment>
<evidence type="ECO:0000256" key="4">
    <source>
        <dbReference type="ARBA" id="ARBA00023180"/>
    </source>
</evidence>
<dbReference type="InterPro" id="IPR031424">
    <property type="entry name" value="QVR-like"/>
</dbReference>
<organism evidence="7 8">
    <name type="scientific">Orchesella cincta</name>
    <name type="common">Springtail</name>
    <name type="synonym">Podura cincta</name>
    <dbReference type="NCBI Taxonomy" id="48709"/>
    <lineage>
        <taxon>Eukaryota</taxon>
        <taxon>Metazoa</taxon>
        <taxon>Ecdysozoa</taxon>
        <taxon>Arthropoda</taxon>
        <taxon>Hexapoda</taxon>
        <taxon>Collembola</taxon>
        <taxon>Entomobryomorpha</taxon>
        <taxon>Entomobryoidea</taxon>
        <taxon>Orchesellidae</taxon>
        <taxon>Orchesellinae</taxon>
        <taxon>Orchesella</taxon>
    </lineage>
</organism>
<comment type="caution">
    <text evidence="7">The sequence shown here is derived from an EMBL/GenBank/DDBJ whole genome shotgun (WGS) entry which is preliminary data.</text>
</comment>
<feature type="non-terminal residue" evidence="7">
    <location>
        <position position="119"/>
    </location>
</feature>
<dbReference type="InterPro" id="IPR050975">
    <property type="entry name" value="Sleep_regulator"/>
</dbReference>
<dbReference type="AlphaFoldDB" id="A0A1D2M232"/>
<feature type="chain" id="PRO_5008903394" evidence="6">
    <location>
        <begin position="25"/>
        <end position="119"/>
    </location>
</feature>
<evidence type="ECO:0000256" key="1">
    <source>
        <dbReference type="ARBA" id="ARBA00004589"/>
    </source>
</evidence>
<dbReference type="Pfam" id="PF17064">
    <property type="entry name" value="QVR"/>
    <property type="match status" value="1"/>
</dbReference>
<feature type="signal peptide" evidence="6">
    <location>
        <begin position="1"/>
        <end position="24"/>
    </location>
</feature>
<reference evidence="7 8" key="1">
    <citation type="journal article" date="2016" name="Genome Biol. Evol.">
        <title>Gene Family Evolution Reflects Adaptation to Soil Environmental Stressors in the Genome of the Collembolan Orchesella cincta.</title>
        <authorList>
            <person name="Faddeeva-Vakhrusheva A."/>
            <person name="Derks M.F."/>
            <person name="Anvar S.Y."/>
            <person name="Agamennone V."/>
            <person name="Suring W."/>
            <person name="Smit S."/>
            <person name="van Straalen N.M."/>
            <person name="Roelofs D."/>
        </authorList>
    </citation>
    <scope>NUCLEOTIDE SEQUENCE [LARGE SCALE GENOMIC DNA]</scope>
    <source>
        <tissue evidence="7">Mixed pool</tissue>
    </source>
</reference>
<dbReference type="OrthoDB" id="6249205at2759"/>
<dbReference type="PANTHER" id="PTHR33562:SF28">
    <property type="entry name" value="PROTEIN QUIVER"/>
    <property type="match status" value="1"/>
</dbReference>
<evidence type="ECO:0000256" key="6">
    <source>
        <dbReference type="SAM" id="SignalP"/>
    </source>
</evidence>
<keyword evidence="8" id="KW-1185">Reference proteome</keyword>
<dbReference type="InterPro" id="IPR045860">
    <property type="entry name" value="Snake_toxin-like_sf"/>
</dbReference>
<keyword evidence="4" id="KW-0325">Glycoprotein</keyword>
<gene>
    <name evidence="7" type="ORF">Ocin01_19711</name>
</gene>
<dbReference type="GO" id="GO:0030431">
    <property type="term" value="P:sleep"/>
    <property type="evidence" value="ECO:0007669"/>
    <property type="project" value="InterPro"/>
</dbReference>
<name>A0A1D2M232_ORCCI</name>
<evidence type="ECO:0000256" key="2">
    <source>
        <dbReference type="ARBA" id="ARBA00022622"/>
    </source>
</evidence>
<keyword evidence="2" id="KW-0336">GPI-anchor</keyword>
<dbReference type="GO" id="GO:0032222">
    <property type="term" value="P:regulation of synaptic transmission, cholinergic"/>
    <property type="evidence" value="ECO:0007669"/>
    <property type="project" value="InterPro"/>
</dbReference>
<evidence type="ECO:0000256" key="3">
    <source>
        <dbReference type="ARBA" id="ARBA00022729"/>
    </source>
</evidence>
<accession>A0A1D2M232</accession>
<dbReference type="Proteomes" id="UP000094527">
    <property type="component" value="Unassembled WGS sequence"/>
</dbReference>
<dbReference type="GO" id="GO:0098552">
    <property type="term" value="C:side of membrane"/>
    <property type="evidence" value="ECO:0007669"/>
    <property type="project" value="UniProtKB-KW"/>
</dbReference>
<dbReference type="PANTHER" id="PTHR33562">
    <property type="entry name" value="ATILLA, ISOFORM B-RELATED-RELATED"/>
    <property type="match status" value="1"/>
</dbReference>
<dbReference type="SUPFAM" id="SSF57302">
    <property type="entry name" value="Snake toxin-like"/>
    <property type="match status" value="1"/>
</dbReference>